<dbReference type="Gene3D" id="3.40.50.450">
    <property type="match status" value="1"/>
</dbReference>
<accession>A0A3G5AEB0</accession>
<reference evidence="1" key="1">
    <citation type="submission" date="2018-10" db="EMBL/GenBank/DDBJ databases">
        <title>Hidden diversity of soil giant viruses.</title>
        <authorList>
            <person name="Schulz F."/>
            <person name="Alteio L."/>
            <person name="Goudeau D."/>
            <person name="Ryan E.M."/>
            <person name="Malmstrom R.R."/>
            <person name="Blanchard J."/>
            <person name="Woyke T."/>
        </authorList>
    </citation>
    <scope>NUCLEOTIDE SEQUENCE</scope>
    <source>
        <strain evidence="1">SAV1</strain>
    </source>
</reference>
<organism evidence="1">
    <name type="scientific">Satyrvirus sp</name>
    <dbReference type="NCBI Taxonomy" id="2487771"/>
    <lineage>
        <taxon>Viruses</taxon>
        <taxon>Varidnaviria</taxon>
        <taxon>Bamfordvirae</taxon>
        <taxon>Nucleocytoviricota</taxon>
        <taxon>Megaviricetes</taxon>
        <taxon>Imitervirales</taxon>
        <taxon>Mimiviridae</taxon>
        <taxon>Megamimivirinae</taxon>
    </lineage>
</organism>
<name>A0A3G5AEB0_9VIRU</name>
<proteinExistence type="predicted"/>
<evidence type="ECO:0000313" key="1">
    <source>
        <dbReference type="EMBL" id="AYV84934.1"/>
    </source>
</evidence>
<sequence>MNRPKLKNIFIEYSNKNSSLHPGSCSEDNIVIFLAGPTPSYPLAQISWRDSLANYLDNAINKQKIGHKKIILICPEPYERNWSFGPDDQICWEHLWLERSNVILFWHETRWKPNRQTLINCYHGSDMANIGIQFRFEVGMYIADLRKIRIFYVPPHAEGVAGVEWWIKNKPDNLLSIVRTEFDTANDVLSAIYRLS</sequence>
<protein>
    <submittedName>
        <fullName evidence="1">Uncharacterized protein</fullName>
    </submittedName>
</protein>
<dbReference type="EMBL" id="MK072437">
    <property type="protein sequence ID" value="AYV84934.1"/>
    <property type="molecule type" value="Genomic_DNA"/>
</dbReference>
<gene>
    <name evidence="1" type="ORF">Satyrvirus1_20</name>
</gene>